<dbReference type="SMART" id="SM00129">
    <property type="entry name" value="KISc"/>
    <property type="match status" value="1"/>
</dbReference>
<sequence>MLGVLSRSVGTGETPYEVPGFGPARALVDRLLYHGFSAHVHSITTTRRCRHLWRQCRWENVAENPASRKSRSLVAPSSSFAFTGGSPSLLNGTGEGKSVLRNSDGLISVASPSQSRSSSAQDSYSTSATQYEDLVDVAQQKLDSSASAKRVSKTDGKGNVVVSEGGNHYYDNVFTTHDDNSKVYDHIAKRLVRRVMEGYHGTVFAYGMTGTGKTFSMQGTASSPGVIPLAITDIFSYIRETPSREFLLRVSYLEIYNEKIHDLLSMPTPTGPGAFAQEEIKLREDSKRGVAKNSIVSHAKRAEEALGGGGDGGARVLLERYRMEIIELRKQLDTQAKKSHKEEEGEHEEEEEEEANDEVVEKERAREQIQEQRHEEQMLEMQLARTALKERIDHLNRLILSSKSIGVNARGLYSSLGMHSRFSAASIRSSLATSSSRRPSVERTASLTSTSSTIGRRSSGRSPRSSIGLEGSLGLPHEDESNLGEFCDGMASLAAQNRALQADLADNKRYIQTLEKRLLQARRASSSRASVGPPSTTTPALGSGPASKGILVGEDHSIATLLRDKDAEIAELRARLDDKDKMLAALRTVARSRDNADRVELRGERRTSQSLTVPVAPPHGSPKHFRHSASSTISWIAAEGLSRSSSSGSTTAKRAPGRSLARQVSRVRRRTRSVDEMSRMLDEMIQDRVETGQLVWSKRGSVRWAEGKGLARSRPDSEASESAASPPMQLPSSPLASPSLASSSLASPSLASPSLASPPIQLQLLSRTRSPPTVVFHHAQAAKGSVALEA</sequence>
<feature type="compositionally biased region" description="Low complexity" evidence="5">
    <location>
        <begin position="720"/>
        <end position="756"/>
    </location>
</feature>
<dbReference type="SUPFAM" id="SSF52540">
    <property type="entry name" value="P-loop containing nucleoside triphosphate hydrolases"/>
    <property type="match status" value="1"/>
</dbReference>
<feature type="region of interest" description="Disordered" evidence="5">
    <location>
        <begin position="597"/>
        <end position="628"/>
    </location>
</feature>
<dbReference type="InterPro" id="IPR036961">
    <property type="entry name" value="Kinesin_motor_dom_sf"/>
</dbReference>
<dbReference type="GO" id="GO:0008017">
    <property type="term" value="F:microtubule binding"/>
    <property type="evidence" value="ECO:0007669"/>
    <property type="project" value="InterPro"/>
</dbReference>
<feature type="region of interest" description="Disordered" evidence="5">
    <location>
        <begin position="333"/>
        <end position="373"/>
    </location>
</feature>
<dbReference type="AlphaFoldDB" id="A0AAD9MD31"/>
<reference evidence="7" key="1">
    <citation type="journal article" date="2023" name="Mol. Plant Microbe Interact.">
        <title>Elucidating the Obligate Nature and Biological Capacity of an Invasive Fungal Corn Pathogen.</title>
        <authorList>
            <person name="MacCready J.S."/>
            <person name="Roggenkamp E.M."/>
            <person name="Gdanetz K."/>
            <person name="Chilvers M.I."/>
        </authorList>
    </citation>
    <scope>NUCLEOTIDE SEQUENCE</scope>
    <source>
        <strain evidence="7">PM02</strain>
    </source>
</reference>
<evidence type="ECO:0000256" key="4">
    <source>
        <dbReference type="SAM" id="Coils"/>
    </source>
</evidence>
<dbReference type="GO" id="GO:0005524">
    <property type="term" value="F:ATP binding"/>
    <property type="evidence" value="ECO:0007669"/>
    <property type="project" value="UniProtKB-UniRule"/>
</dbReference>
<name>A0AAD9MD31_9PEZI</name>
<feature type="domain" description="Kinesin motor" evidence="6">
    <location>
        <begin position="144"/>
        <end position="290"/>
    </location>
</feature>
<feature type="compositionally biased region" description="Basic and acidic residues" evidence="5">
    <location>
        <begin position="359"/>
        <end position="373"/>
    </location>
</feature>
<protein>
    <recommendedName>
        <fullName evidence="6">Kinesin motor domain-containing protein</fullName>
    </recommendedName>
</protein>
<dbReference type="EMBL" id="JAQQPM010000003">
    <property type="protein sequence ID" value="KAK2069498.1"/>
    <property type="molecule type" value="Genomic_DNA"/>
</dbReference>
<dbReference type="PANTHER" id="PTHR47968:SF75">
    <property type="entry name" value="CENTROMERE-ASSOCIATED PROTEIN E"/>
    <property type="match status" value="1"/>
</dbReference>
<feature type="region of interest" description="Disordered" evidence="5">
    <location>
        <begin position="522"/>
        <end position="548"/>
    </location>
</feature>
<keyword evidence="1 4" id="KW-0175">Coiled coil</keyword>
<accession>A0AAD9MD31</accession>
<dbReference type="GO" id="GO:0007018">
    <property type="term" value="P:microtubule-based movement"/>
    <property type="evidence" value="ECO:0007669"/>
    <property type="project" value="InterPro"/>
</dbReference>
<dbReference type="Proteomes" id="UP001217918">
    <property type="component" value="Unassembled WGS sequence"/>
</dbReference>
<dbReference type="PROSITE" id="PS50067">
    <property type="entry name" value="KINESIN_MOTOR_2"/>
    <property type="match status" value="1"/>
</dbReference>
<evidence type="ECO:0000259" key="6">
    <source>
        <dbReference type="PROSITE" id="PS50067"/>
    </source>
</evidence>
<evidence type="ECO:0000313" key="7">
    <source>
        <dbReference type="EMBL" id="KAK2069498.1"/>
    </source>
</evidence>
<comment type="caution">
    <text evidence="7">The sequence shown here is derived from an EMBL/GenBank/DDBJ whole genome shotgun (WGS) entry which is preliminary data.</text>
</comment>
<dbReference type="PANTHER" id="PTHR47968">
    <property type="entry name" value="CENTROMERE PROTEIN E"/>
    <property type="match status" value="1"/>
</dbReference>
<proteinExistence type="inferred from homology"/>
<feature type="binding site" evidence="3">
    <location>
        <begin position="207"/>
        <end position="214"/>
    </location>
    <ligand>
        <name>ATP</name>
        <dbReference type="ChEBI" id="CHEBI:30616"/>
    </ligand>
</feature>
<organism evidence="7 8">
    <name type="scientific">Phyllachora maydis</name>
    <dbReference type="NCBI Taxonomy" id="1825666"/>
    <lineage>
        <taxon>Eukaryota</taxon>
        <taxon>Fungi</taxon>
        <taxon>Dikarya</taxon>
        <taxon>Ascomycota</taxon>
        <taxon>Pezizomycotina</taxon>
        <taxon>Sordariomycetes</taxon>
        <taxon>Sordariomycetidae</taxon>
        <taxon>Phyllachorales</taxon>
        <taxon>Phyllachoraceae</taxon>
        <taxon>Phyllachora</taxon>
    </lineage>
</organism>
<keyword evidence="3" id="KW-0547">Nucleotide-binding</keyword>
<keyword evidence="2 3" id="KW-0505">Motor protein</keyword>
<dbReference type="Pfam" id="PF00225">
    <property type="entry name" value="Kinesin"/>
    <property type="match status" value="1"/>
</dbReference>
<dbReference type="GO" id="GO:0003777">
    <property type="term" value="F:microtubule motor activity"/>
    <property type="evidence" value="ECO:0007669"/>
    <property type="project" value="InterPro"/>
</dbReference>
<evidence type="ECO:0000313" key="8">
    <source>
        <dbReference type="Proteomes" id="UP001217918"/>
    </source>
</evidence>
<comment type="similarity">
    <text evidence="3">Belongs to the TRAFAC class myosin-kinesin ATPase superfamily. Kinesin family.</text>
</comment>
<feature type="coiled-coil region" evidence="4">
    <location>
        <begin position="562"/>
        <end position="589"/>
    </location>
</feature>
<evidence type="ECO:0000256" key="2">
    <source>
        <dbReference type="ARBA" id="ARBA00023175"/>
    </source>
</evidence>
<dbReference type="InterPro" id="IPR001752">
    <property type="entry name" value="Kinesin_motor_dom"/>
</dbReference>
<feature type="region of interest" description="Disordered" evidence="5">
    <location>
        <begin position="640"/>
        <end position="673"/>
    </location>
</feature>
<dbReference type="InterPro" id="IPR027417">
    <property type="entry name" value="P-loop_NTPase"/>
</dbReference>
<keyword evidence="8" id="KW-1185">Reference proteome</keyword>
<keyword evidence="3" id="KW-0067">ATP-binding</keyword>
<feature type="compositionally biased region" description="Acidic residues" evidence="5">
    <location>
        <begin position="345"/>
        <end position="358"/>
    </location>
</feature>
<dbReference type="Gene3D" id="3.40.850.10">
    <property type="entry name" value="Kinesin motor domain"/>
    <property type="match status" value="1"/>
</dbReference>
<evidence type="ECO:0000256" key="1">
    <source>
        <dbReference type="ARBA" id="ARBA00023054"/>
    </source>
</evidence>
<feature type="compositionally biased region" description="Basic and acidic residues" evidence="5">
    <location>
        <begin position="597"/>
        <end position="607"/>
    </location>
</feature>
<feature type="region of interest" description="Disordered" evidence="5">
    <location>
        <begin position="430"/>
        <end position="474"/>
    </location>
</feature>
<feature type="compositionally biased region" description="Basic and acidic residues" evidence="5">
    <location>
        <begin position="333"/>
        <end position="344"/>
    </location>
</feature>
<evidence type="ECO:0000256" key="5">
    <source>
        <dbReference type="SAM" id="MobiDB-lite"/>
    </source>
</evidence>
<evidence type="ECO:0000256" key="3">
    <source>
        <dbReference type="PROSITE-ProRule" id="PRU00283"/>
    </source>
</evidence>
<feature type="compositionally biased region" description="Low complexity" evidence="5">
    <location>
        <begin position="446"/>
        <end position="469"/>
    </location>
</feature>
<dbReference type="InterPro" id="IPR027640">
    <property type="entry name" value="Kinesin-like_fam"/>
</dbReference>
<gene>
    <name evidence="7" type="ORF">P8C59_004077</name>
</gene>
<feature type="region of interest" description="Disordered" evidence="5">
    <location>
        <begin position="705"/>
        <end position="756"/>
    </location>
</feature>